<dbReference type="RefSeq" id="WP_004365496.1">
    <property type="nucleotide sequence ID" value="NC_008463.1"/>
</dbReference>
<dbReference type="AlphaFoldDB" id="A0A0H2ZIL2"/>
<feature type="transmembrane region" description="Helical" evidence="1">
    <location>
        <begin position="225"/>
        <end position="242"/>
    </location>
</feature>
<feature type="transmembrane region" description="Helical" evidence="1">
    <location>
        <begin position="35"/>
        <end position="53"/>
    </location>
</feature>
<dbReference type="BioCyc" id="PAER208963:G1G74-5715-MONOMER"/>
<keyword evidence="1" id="KW-0812">Transmembrane</keyword>
<evidence type="ECO:0000313" key="3">
    <source>
        <dbReference type="EMBL" id="ABJ14515.1"/>
    </source>
</evidence>
<dbReference type="Proteomes" id="UP000000653">
    <property type="component" value="Chromosome"/>
</dbReference>
<keyword evidence="1" id="KW-1133">Transmembrane helix</keyword>
<evidence type="ECO:0000256" key="1">
    <source>
        <dbReference type="SAM" id="Phobius"/>
    </source>
</evidence>
<dbReference type="HOGENOM" id="CLU_055401_1_1_6"/>
<feature type="transmembrane region" description="Helical" evidence="1">
    <location>
        <begin position="65"/>
        <end position="87"/>
    </location>
</feature>
<feature type="domain" description="CAAX prenyl protease 2/Lysostaphin resistance protein A-like" evidence="2">
    <location>
        <begin position="168"/>
        <end position="258"/>
    </location>
</feature>
<reference evidence="3 4" key="1">
    <citation type="journal article" date="2006" name="Genome Biol.">
        <title>Genomic analysis reveals that Pseudomonas aeruginosa virulence is combinatorial.</title>
        <authorList>
            <person name="Lee D.G."/>
            <person name="Urbach J.M."/>
            <person name="Wu G."/>
            <person name="Liberati N.T."/>
            <person name="Feinbaum R.L."/>
            <person name="Miyata S."/>
            <person name="Diggins L.T."/>
            <person name="He J."/>
            <person name="Saucier M."/>
            <person name="Deziel E."/>
            <person name="Friedman L."/>
            <person name="Li L."/>
            <person name="Grills G."/>
            <person name="Montgomery K."/>
            <person name="Kucherlapati R."/>
            <person name="Rahme L.G."/>
            <person name="Ausubel F.M."/>
        </authorList>
    </citation>
    <scope>NUCLEOTIDE SEQUENCE [LARGE SCALE GENOMIC DNA]</scope>
    <source>
        <strain evidence="3 4">UCBPP-PA14</strain>
    </source>
</reference>
<protein>
    <submittedName>
        <fullName evidence="3">Putative membrane protein</fullName>
    </submittedName>
</protein>
<dbReference type="InterPro" id="IPR003675">
    <property type="entry name" value="Rce1/LyrA-like_dom"/>
</dbReference>
<dbReference type="KEGG" id="pau:PA14_67780"/>
<feature type="transmembrane region" description="Helical" evidence="1">
    <location>
        <begin position="249"/>
        <end position="269"/>
    </location>
</feature>
<feature type="transmembrane region" description="Helical" evidence="1">
    <location>
        <begin position="169"/>
        <end position="189"/>
    </location>
</feature>
<feature type="transmembrane region" description="Helical" evidence="1">
    <location>
        <begin position="201"/>
        <end position="219"/>
    </location>
</feature>
<dbReference type="GO" id="GO:0004175">
    <property type="term" value="F:endopeptidase activity"/>
    <property type="evidence" value="ECO:0007669"/>
    <property type="project" value="UniProtKB-ARBA"/>
</dbReference>
<dbReference type="EMBL" id="CP000438">
    <property type="protein sequence ID" value="ABJ14515.1"/>
    <property type="molecule type" value="Genomic_DNA"/>
</dbReference>
<gene>
    <name evidence="3" type="ordered locus">PA14_67780</name>
</gene>
<dbReference type="GO" id="GO:0080120">
    <property type="term" value="P:CAAX-box protein maturation"/>
    <property type="evidence" value="ECO:0007669"/>
    <property type="project" value="UniProtKB-ARBA"/>
</dbReference>
<name>A0A0H2ZIL2_PSEAB</name>
<sequence>MWFLLATSLLALSFQRLLALALLLATCCLAFYDGVLAPPAVAALAVLGVLALLRRRLAARRAWALGLELLLVAGAVGLFLHLLPGFANPRVLDKAVVGPQSLPFTMYFNFDKALVPFLLLACLPSLFRDEARAPGRPWHWLLLVAAVPALLLLAVGVGLLRPELHAPAWLWQFVLANLFFVSLAEEALFRGYLQQRLGQWLGPWPALALASALFGLAHFAGGPLLMLFAGLAGLIYGLAWLWSGRLWVATLFHFGLNLTHLLLFTYPLYRPA</sequence>
<feature type="transmembrane region" description="Helical" evidence="1">
    <location>
        <begin position="107"/>
        <end position="127"/>
    </location>
</feature>
<evidence type="ECO:0000259" key="2">
    <source>
        <dbReference type="Pfam" id="PF02517"/>
    </source>
</evidence>
<accession>A0A0H2ZIL2</accession>
<feature type="transmembrane region" description="Helical" evidence="1">
    <location>
        <begin position="139"/>
        <end position="157"/>
    </location>
</feature>
<keyword evidence="1" id="KW-0472">Membrane</keyword>
<dbReference type="Pfam" id="PF02517">
    <property type="entry name" value="Rce1-like"/>
    <property type="match status" value="1"/>
</dbReference>
<proteinExistence type="predicted"/>
<evidence type="ECO:0000313" key="4">
    <source>
        <dbReference type="Proteomes" id="UP000000653"/>
    </source>
</evidence>
<organism evidence="3 4">
    <name type="scientific">Pseudomonas aeruginosa (strain UCBPP-PA14)</name>
    <dbReference type="NCBI Taxonomy" id="208963"/>
    <lineage>
        <taxon>Bacteria</taxon>
        <taxon>Pseudomonadati</taxon>
        <taxon>Pseudomonadota</taxon>
        <taxon>Gammaproteobacteria</taxon>
        <taxon>Pseudomonadales</taxon>
        <taxon>Pseudomonadaceae</taxon>
        <taxon>Pseudomonas</taxon>
    </lineage>
</organism>